<dbReference type="AlphaFoldDB" id="A0A9P7ZJZ3"/>
<comment type="caution">
    <text evidence="2">The sequence shown here is derived from an EMBL/GenBank/DDBJ whole genome shotgun (WGS) entry which is preliminary data.</text>
</comment>
<dbReference type="Gene3D" id="3.40.50.1820">
    <property type="entry name" value="alpha/beta hydrolase"/>
    <property type="match status" value="1"/>
</dbReference>
<dbReference type="PANTHER" id="PTHR47842:SF2">
    <property type="entry name" value="DUF676 DOMAIN-CONTAINING PROTEIN"/>
    <property type="match status" value="1"/>
</dbReference>
<dbReference type="SUPFAM" id="SSF53474">
    <property type="entry name" value="alpha/beta-Hydrolases"/>
    <property type="match status" value="1"/>
</dbReference>
<gene>
    <name evidence="2" type="ORF">F5Z01DRAFT_170866</name>
</gene>
<dbReference type="PANTHER" id="PTHR47842">
    <property type="entry name" value="EXPRESSED PROTEIN"/>
    <property type="match status" value="1"/>
</dbReference>
<protein>
    <recommendedName>
        <fullName evidence="4">DUF676 domain-containing protein</fullName>
    </recommendedName>
</protein>
<feature type="compositionally biased region" description="Basic and acidic residues" evidence="1">
    <location>
        <begin position="525"/>
        <end position="536"/>
    </location>
</feature>
<name>A0A9P7ZJZ3_9HYPO</name>
<keyword evidence="3" id="KW-1185">Reference proteome</keyword>
<proteinExistence type="predicted"/>
<feature type="compositionally biased region" description="Basic and acidic residues" evidence="1">
    <location>
        <begin position="415"/>
        <end position="435"/>
    </location>
</feature>
<accession>A0A9P7ZJZ3</accession>
<dbReference type="Proteomes" id="UP000887229">
    <property type="component" value="Unassembled WGS sequence"/>
</dbReference>
<feature type="region of interest" description="Disordered" evidence="1">
    <location>
        <begin position="415"/>
        <end position="442"/>
    </location>
</feature>
<evidence type="ECO:0008006" key="4">
    <source>
        <dbReference type="Google" id="ProtNLM"/>
    </source>
</evidence>
<reference evidence="2" key="1">
    <citation type="journal article" date="2021" name="IMA Fungus">
        <title>Genomic characterization of three marine fungi, including Emericellopsis atlantica sp. nov. with signatures of a generalist lifestyle and marine biomass degradation.</title>
        <authorList>
            <person name="Hagestad O.C."/>
            <person name="Hou L."/>
            <person name="Andersen J.H."/>
            <person name="Hansen E.H."/>
            <person name="Altermark B."/>
            <person name="Li C."/>
            <person name="Kuhnert E."/>
            <person name="Cox R.J."/>
            <person name="Crous P.W."/>
            <person name="Spatafora J.W."/>
            <person name="Lail K."/>
            <person name="Amirebrahimi M."/>
            <person name="Lipzen A."/>
            <person name="Pangilinan J."/>
            <person name="Andreopoulos W."/>
            <person name="Hayes R.D."/>
            <person name="Ng V."/>
            <person name="Grigoriev I.V."/>
            <person name="Jackson S.A."/>
            <person name="Sutton T.D.S."/>
            <person name="Dobson A.D.W."/>
            <person name="Rama T."/>
        </authorList>
    </citation>
    <scope>NUCLEOTIDE SEQUENCE</scope>
    <source>
        <strain evidence="2">TS7</strain>
    </source>
</reference>
<dbReference type="RefSeq" id="XP_046116934.1">
    <property type="nucleotide sequence ID" value="XM_046257900.1"/>
</dbReference>
<evidence type="ECO:0000313" key="2">
    <source>
        <dbReference type="EMBL" id="KAG9253010.1"/>
    </source>
</evidence>
<dbReference type="OrthoDB" id="442243at2759"/>
<organism evidence="2 3">
    <name type="scientific">Emericellopsis atlantica</name>
    <dbReference type="NCBI Taxonomy" id="2614577"/>
    <lineage>
        <taxon>Eukaryota</taxon>
        <taxon>Fungi</taxon>
        <taxon>Dikarya</taxon>
        <taxon>Ascomycota</taxon>
        <taxon>Pezizomycotina</taxon>
        <taxon>Sordariomycetes</taxon>
        <taxon>Hypocreomycetidae</taxon>
        <taxon>Hypocreales</taxon>
        <taxon>Bionectriaceae</taxon>
        <taxon>Emericellopsis</taxon>
    </lineage>
</organism>
<evidence type="ECO:0000256" key="1">
    <source>
        <dbReference type="SAM" id="MobiDB-lite"/>
    </source>
</evidence>
<dbReference type="EMBL" id="MU251259">
    <property type="protein sequence ID" value="KAG9253010.1"/>
    <property type="molecule type" value="Genomic_DNA"/>
</dbReference>
<dbReference type="GeneID" id="70288803"/>
<sequence length="584" mass="63511">MKESKRTLLLCFIHGFKGTDNTFKDFPGDLERQVSKQLPEHHVQSVVYPKYDTKGELEQATAGFVEWLKERVIDVRKERLEKPWPPADRKVGVILVAHSMGGFVAADALFLTLKDRHSDSETLFPLIQGILTFDTPYNGLARSMFVYGAFSNYSKVSSVFNAMTALSAAAPASLARLSRSRNATAATAASASSFSGSSTAWQLIAVRTGTVGAIAAGGVAAYVHREAIMKGVKNMRNLKKEDVVDGYNQSIESLGQGLAYINRGNVGRSFAWLSDHFTFVGSLLKPKELSQRLDRLAALEGVGVHDFYVSMGENGYWSGGYFVPERMFCAVPEGDHPAAKLFERIVLRDAEDEIGAHVSMFRPQKNRGYENMTDRAAELVKEWFLSDKPIVDAGYPEDEADKSEDKAVDEAIKKAEHADADAEDKAKEVAEKDDGGIPDESPIDIANAAALVPLPGGGDDLTADPDADTDEKRTYMQHLFQVAEQAGSGVRGWMPTKVPEMPSIGMPAAVSNLGKGVQMPSIWGKKGDKPAEEANKTADAQETTKEGGESAESTQATVEAEESKEKGEADVEMTEAEEKPELKS</sequence>
<dbReference type="InterPro" id="IPR029058">
    <property type="entry name" value="AB_hydrolase_fold"/>
</dbReference>
<feature type="region of interest" description="Disordered" evidence="1">
    <location>
        <begin position="519"/>
        <end position="584"/>
    </location>
</feature>
<evidence type="ECO:0000313" key="3">
    <source>
        <dbReference type="Proteomes" id="UP000887229"/>
    </source>
</evidence>